<comment type="caution">
    <text evidence="5">The sequence shown here is derived from an EMBL/GenBank/DDBJ whole genome shotgun (WGS) entry which is preliminary data.</text>
</comment>
<evidence type="ECO:0000256" key="3">
    <source>
        <dbReference type="ARBA" id="ARBA00023274"/>
    </source>
</evidence>
<dbReference type="EMBL" id="QZAV01000154">
    <property type="protein sequence ID" value="THX36807.1"/>
    <property type="molecule type" value="Genomic_DNA"/>
</dbReference>
<feature type="region of interest" description="Disordered" evidence="4">
    <location>
        <begin position="175"/>
        <end position="209"/>
    </location>
</feature>
<dbReference type="AlphaFoldDB" id="A0A4S9ESQ1"/>
<evidence type="ECO:0000256" key="1">
    <source>
        <dbReference type="ARBA" id="ARBA00010254"/>
    </source>
</evidence>
<keyword evidence="2" id="KW-0689">Ribosomal protein</keyword>
<comment type="similarity">
    <text evidence="1">Belongs to the universal ribosomal protein uS17 family.</text>
</comment>
<feature type="region of interest" description="Disordered" evidence="4">
    <location>
        <begin position="227"/>
        <end position="282"/>
    </location>
</feature>
<dbReference type="PANTHER" id="PTHR24088:SF0">
    <property type="entry name" value="SMALL RIBOSOMAL SUBUNIT PROTEIN US17M"/>
    <property type="match status" value="1"/>
</dbReference>
<dbReference type="Proteomes" id="UP000308953">
    <property type="component" value="Unassembled WGS sequence"/>
</dbReference>
<evidence type="ECO:0000256" key="4">
    <source>
        <dbReference type="SAM" id="MobiDB-lite"/>
    </source>
</evidence>
<dbReference type="GO" id="GO:0032543">
    <property type="term" value="P:mitochondrial translation"/>
    <property type="evidence" value="ECO:0007669"/>
    <property type="project" value="TreeGrafter"/>
</dbReference>
<dbReference type="GO" id="GO:0003735">
    <property type="term" value="F:structural constituent of ribosome"/>
    <property type="evidence" value="ECO:0007669"/>
    <property type="project" value="InterPro"/>
</dbReference>
<protein>
    <submittedName>
        <fullName evidence="5">Nucleic acid-binding protein</fullName>
    </submittedName>
</protein>
<gene>
    <name evidence="5" type="ORF">D6D10_06377</name>
</gene>
<dbReference type="InterPro" id="IPR039193">
    <property type="entry name" value="Ribosomal_uS17m_metazoa"/>
</dbReference>
<dbReference type="Pfam" id="PF00366">
    <property type="entry name" value="Ribosomal_S17"/>
    <property type="match status" value="1"/>
</dbReference>
<dbReference type="SUPFAM" id="SSF50249">
    <property type="entry name" value="Nucleic acid-binding proteins"/>
    <property type="match status" value="1"/>
</dbReference>
<evidence type="ECO:0000313" key="5">
    <source>
        <dbReference type="EMBL" id="THX36807.1"/>
    </source>
</evidence>
<evidence type="ECO:0000256" key="2">
    <source>
        <dbReference type="ARBA" id="ARBA00022980"/>
    </source>
</evidence>
<dbReference type="Gene3D" id="2.40.50.140">
    <property type="entry name" value="Nucleic acid-binding proteins"/>
    <property type="match status" value="1"/>
</dbReference>
<dbReference type="GO" id="GO:0005763">
    <property type="term" value="C:mitochondrial small ribosomal subunit"/>
    <property type="evidence" value="ECO:0007669"/>
    <property type="project" value="InterPro"/>
</dbReference>
<reference evidence="5 6" key="1">
    <citation type="submission" date="2018-10" db="EMBL/GenBank/DDBJ databases">
        <title>Fifty Aureobasidium pullulans genomes reveal a recombining polyextremotolerant generalist.</title>
        <authorList>
            <person name="Gostincar C."/>
            <person name="Turk M."/>
            <person name="Zajc J."/>
            <person name="Gunde-Cimerman N."/>
        </authorList>
    </citation>
    <scope>NUCLEOTIDE SEQUENCE [LARGE SCALE GENOMIC DNA]</scope>
    <source>
        <strain evidence="5 6">EXF-9785</strain>
    </source>
</reference>
<proteinExistence type="inferred from homology"/>
<evidence type="ECO:0000313" key="6">
    <source>
        <dbReference type="Proteomes" id="UP000308953"/>
    </source>
</evidence>
<keyword evidence="3" id="KW-0687">Ribonucleoprotein</keyword>
<accession>A0A4S9ESQ1</accession>
<dbReference type="CDD" id="cd00364">
    <property type="entry name" value="Ribosomal_uS17"/>
    <property type="match status" value="1"/>
</dbReference>
<organism evidence="5 6">
    <name type="scientific">Aureobasidium pullulans</name>
    <name type="common">Black yeast</name>
    <name type="synonym">Pullularia pullulans</name>
    <dbReference type="NCBI Taxonomy" id="5580"/>
    <lineage>
        <taxon>Eukaryota</taxon>
        <taxon>Fungi</taxon>
        <taxon>Dikarya</taxon>
        <taxon>Ascomycota</taxon>
        <taxon>Pezizomycotina</taxon>
        <taxon>Dothideomycetes</taxon>
        <taxon>Dothideomycetidae</taxon>
        <taxon>Dothideales</taxon>
        <taxon>Saccotheciaceae</taxon>
        <taxon>Aureobasidium</taxon>
    </lineage>
</organism>
<dbReference type="InterPro" id="IPR000266">
    <property type="entry name" value="Ribosomal_uS17"/>
</dbReference>
<dbReference type="PANTHER" id="PTHR24088">
    <property type="entry name" value="28S RIBOSOMAL PROTEIN S17, MITOCHONDRIAL"/>
    <property type="match status" value="1"/>
</dbReference>
<sequence length="297" mass="32229">MKNNSRCKAEAIPHTTMASRTLGLPLRAFAGTRPSIQAWRSTRCFATEVAPASTTAPIPSDFTTPITTPVVQDGQPQTLALEETDGNTSGKSRPVGVVVSAGKMEKTVKVRLPGQKWNKYLRKHFKDHSDHLVHDPNTSLNIGDVVALRPFRAAKHVHHVVSEILVPFGTPITQRPPVPSEVESQAEYNAKRSDKLERRTLRRSAAQGSEKAIEKLRALEIEAGQGVAPGKGEKNARKAGLLGNKGQKLPKGVLPGGKHAVGKIDERAKHNKAQAMKRNEKAEQNLLQAKQVAEASS</sequence>
<name>A0A4S9ESQ1_AURPU</name>
<dbReference type="InterPro" id="IPR012340">
    <property type="entry name" value="NA-bd_OB-fold"/>
</dbReference>
<feature type="compositionally biased region" description="Basic and acidic residues" evidence="4">
    <location>
        <begin position="189"/>
        <end position="199"/>
    </location>
</feature>